<dbReference type="InterPro" id="IPR021508">
    <property type="entry name" value="Gp17-like"/>
</dbReference>
<dbReference type="EMBL" id="MG727698">
    <property type="protein sequence ID" value="AUS03484.1"/>
    <property type="molecule type" value="Genomic_DNA"/>
</dbReference>
<organism evidence="1 2">
    <name type="scientific">Paenibacillus phage PBL1c</name>
    <dbReference type="NCBI Taxonomy" id="2070194"/>
    <lineage>
        <taxon>Viruses</taxon>
        <taxon>Duplodnaviria</taxon>
        <taxon>Heunggongvirae</taxon>
        <taxon>Uroviricota</taxon>
        <taxon>Caudoviricetes</taxon>
        <taxon>Fernvirus</taxon>
        <taxon>Fernvirus PBL1c</taxon>
    </lineage>
</organism>
<keyword evidence="2" id="KW-1185">Reference proteome</keyword>
<evidence type="ECO:0000313" key="2">
    <source>
        <dbReference type="Proteomes" id="UP000241940"/>
    </source>
</evidence>
<reference evidence="2" key="1">
    <citation type="submission" date="2017-12" db="EMBL/GenBank/DDBJ databases">
        <authorList>
            <person name="Dingman D."/>
            <person name="Mangohig J."/>
            <person name="Merrill B.D."/>
            <person name="Ward A.T."/>
            <person name="Berg J.A."/>
            <person name="Hilton J.A."/>
            <person name="Fajardo C.P."/>
            <person name="Walker J.K."/>
            <person name="Bakhiet N."/>
            <person name="Field C."/>
            <person name="Stahly D.P."/>
            <person name="Breakwell D.P."/>
            <person name="Grose J.H."/>
            <person name="Hope S."/>
            <person name="Tsourkas P.K."/>
        </authorList>
    </citation>
    <scope>NUCLEOTIDE SEQUENCE [LARGE SCALE GENOMIC DNA]</scope>
</reference>
<dbReference type="InterPro" id="IPR053745">
    <property type="entry name" value="Viral_Tail_Comp_sf"/>
</dbReference>
<name>A0A2I7SC71_9CAUD</name>
<dbReference type="Proteomes" id="UP000241940">
    <property type="component" value="Segment"/>
</dbReference>
<dbReference type="Pfam" id="PF11367">
    <property type="entry name" value="Tail_completion_gp17"/>
    <property type="match status" value="1"/>
</dbReference>
<accession>A0A2I7SC71</accession>
<dbReference type="Gene3D" id="3.30.2000.30">
    <property type="match status" value="1"/>
</dbReference>
<evidence type="ECO:0000313" key="1">
    <source>
        <dbReference type="EMBL" id="AUS03484.1"/>
    </source>
</evidence>
<sequence length="131" mass="14998">MTKLYEVQEAVYRRLTSDTALMPMIKGVYDYVPEKTLLPYVTFSRVYSEPFETKTSTGEIVTLTLDVFSEAKGKKESIHILKQIEASLTPELEVEGAFLMDQSVASREVQEIAESLYQATIEYKIKLDWSE</sequence>
<gene>
    <name evidence="1" type="ORF">PBL1C_10</name>
</gene>
<proteinExistence type="predicted"/>
<protein>
    <submittedName>
        <fullName evidence="1">Putative tail protein</fullName>
    </submittedName>
</protein>